<dbReference type="OrthoDB" id="1555531at2759"/>
<organism evidence="2 3">
    <name type="scientific">Planoprotostelium fungivorum</name>
    <dbReference type="NCBI Taxonomy" id="1890364"/>
    <lineage>
        <taxon>Eukaryota</taxon>
        <taxon>Amoebozoa</taxon>
        <taxon>Evosea</taxon>
        <taxon>Variosea</taxon>
        <taxon>Cavosteliida</taxon>
        <taxon>Cavosteliaceae</taxon>
        <taxon>Planoprotostelium</taxon>
    </lineage>
</organism>
<dbReference type="InParanoid" id="A0A2P6MN90"/>
<dbReference type="EMBL" id="MDYQ01000661">
    <property type="protein sequence ID" value="PRP73184.1"/>
    <property type="molecule type" value="Genomic_DNA"/>
</dbReference>
<dbReference type="Proteomes" id="UP000241769">
    <property type="component" value="Unassembled WGS sequence"/>
</dbReference>
<comment type="caution">
    <text evidence="2">The sequence shown here is derived from an EMBL/GenBank/DDBJ whole genome shotgun (WGS) entry which is preliminary data.</text>
</comment>
<evidence type="ECO:0000313" key="2">
    <source>
        <dbReference type="EMBL" id="PRP73184.1"/>
    </source>
</evidence>
<reference evidence="2 3" key="1">
    <citation type="journal article" date="2018" name="Genome Biol. Evol.">
        <title>Multiple Roots of Fruiting Body Formation in Amoebozoa.</title>
        <authorList>
            <person name="Hillmann F."/>
            <person name="Forbes G."/>
            <person name="Novohradska S."/>
            <person name="Ferling I."/>
            <person name="Riege K."/>
            <person name="Groth M."/>
            <person name="Westermann M."/>
            <person name="Marz M."/>
            <person name="Spaller T."/>
            <person name="Winckler T."/>
            <person name="Schaap P."/>
            <person name="Glockner G."/>
        </authorList>
    </citation>
    <scope>NUCLEOTIDE SEQUENCE [LARGE SCALE GENOMIC DNA]</scope>
    <source>
        <strain evidence="2 3">Jena</strain>
    </source>
</reference>
<keyword evidence="1" id="KW-1133">Transmembrane helix</keyword>
<feature type="transmembrane region" description="Helical" evidence="1">
    <location>
        <begin position="408"/>
        <end position="428"/>
    </location>
</feature>
<feature type="transmembrane region" description="Helical" evidence="1">
    <location>
        <begin position="435"/>
        <end position="456"/>
    </location>
</feature>
<gene>
    <name evidence="2" type="ORF">PROFUN_03498</name>
</gene>
<dbReference type="GO" id="GO:0000981">
    <property type="term" value="F:DNA-binding transcription factor activity, RNA polymerase II-specific"/>
    <property type="evidence" value="ECO:0007669"/>
    <property type="project" value="InterPro"/>
</dbReference>
<evidence type="ECO:0000256" key="1">
    <source>
        <dbReference type="SAM" id="Phobius"/>
    </source>
</evidence>
<keyword evidence="3" id="KW-1185">Reference proteome</keyword>
<dbReference type="InterPro" id="IPR013901">
    <property type="entry name" value="Anthrone_oxy"/>
</dbReference>
<keyword evidence="1" id="KW-0812">Transmembrane</keyword>
<sequence>MSAEASLRKPKTAACAACHRPCNRCLKGGFECIPAPDRRRKRNKVGHSYPEAQFQLFEPEYSSTHLDQIDTILAMLDPRNDVTASPPSDEKETSRNVVESSCMPASLEFFDEVIADDTIQKLSRLGLTDAGAAMAPTFKAYTEKVAQLRSWVTPEQREDMRLQAERERITFVQASNALEFPCVIFERLGIIWHVNDAFRRETGWNAETPTKIEDNAIFQLLESETLHLLYYHFPRVFMSGIRRFAMRGSFKKYGTEEEDYVEGLLSLTIRRDVFGLAYLFFLQFVPDHTIEEPLSDTGALTSLLTATRIYITPRLGANSDILICRLTSEAPSHNCRHQNTDRQRNTPPNRNMSTSVYLNLAGVVPAAYFFFSNLGTSFFGALPVGDTLKVSALTRLQIWEGFFDLAKLHMPTSSHIAGLLLGASAYYAEHAERRYALIAASIPLSLMVPWTAAVMLPGINKMKLILSAKDEQKAESEGLELIRQWRTQHSVRTFFGFMGFGLSFYALGLSALHHRA</sequence>
<accession>A0A2P6MN90</accession>
<feature type="transmembrane region" description="Helical" evidence="1">
    <location>
        <begin position="352"/>
        <end position="371"/>
    </location>
</feature>
<dbReference type="Pfam" id="PF08592">
    <property type="entry name" value="Anthrone_oxy"/>
    <property type="match status" value="1"/>
</dbReference>
<name>A0A2P6MN90_9EUKA</name>
<dbReference type="AlphaFoldDB" id="A0A2P6MN90"/>
<dbReference type="InterPro" id="IPR001138">
    <property type="entry name" value="Zn2Cys6_DnaBD"/>
</dbReference>
<feature type="transmembrane region" description="Helical" evidence="1">
    <location>
        <begin position="494"/>
        <end position="512"/>
    </location>
</feature>
<dbReference type="CDD" id="cd00067">
    <property type="entry name" value="GAL4"/>
    <property type="match status" value="1"/>
</dbReference>
<keyword evidence="1" id="KW-0472">Membrane</keyword>
<dbReference type="GO" id="GO:0008270">
    <property type="term" value="F:zinc ion binding"/>
    <property type="evidence" value="ECO:0007669"/>
    <property type="project" value="InterPro"/>
</dbReference>
<evidence type="ECO:0000313" key="3">
    <source>
        <dbReference type="Proteomes" id="UP000241769"/>
    </source>
</evidence>
<protein>
    <submittedName>
        <fullName evidence="2">Uncharacterized protein</fullName>
    </submittedName>
</protein>
<proteinExistence type="predicted"/>